<dbReference type="EMBL" id="CAKAEH010001980">
    <property type="protein sequence ID" value="CAG9540545.1"/>
    <property type="molecule type" value="Genomic_DNA"/>
</dbReference>
<proteinExistence type="predicted"/>
<evidence type="ECO:0000313" key="2">
    <source>
        <dbReference type="Proteomes" id="UP000746747"/>
    </source>
</evidence>
<gene>
    <name evidence="1" type="ORF">CJOHNSTONI_LOCUS10048</name>
</gene>
<evidence type="ECO:0000313" key="1">
    <source>
        <dbReference type="EMBL" id="CAG9540545.1"/>
    </source>
</evidence>
<keyword evidence="2" id="KW-1185">Reference proteome</keyword>
<protein>
    <submittedName>
        <fullName evidence="1">Uncharacterized protein</fullName>
    </submittedName>
</protein>
<reference evidence="1" key="1">
    <citation type="submission" date="2021-09" db="EMBL/GenBank/DDBJ databases">
        <authorList>
            <consortium name="Pathogen Informatics"/>
        </authorList>
    </citation>
    <scope>NUCLEOTIDE SEQUENCE</scope>
</reference>
<dbReference type="OrthoDB" id="5856914at2759"/>
<sequence length="155" mass="17638">MTKRLPTFISYITDVNVNNDKLEEQTAIAEIGTTSTQMTTTLNSTLSRGNLNPNVNFNPIVTKSNSIFEMAIGDEELSNKFGSNIDDKSILSKDKSWNSGHYCPYCHDESLQIPIKHESCDTKMIEKEMIEEYKLSESVAEMVKKYEQKSRLENN</sequence>
<organism evidence="1 2">
    <name type="scientific">Cercopithifilaria johnstoni</name>
    <dbReference type="NCBI Taxonomy" id="2874296"/>
    <lineage>
        <taxon>Eukaryota</taxon>
        <taxon>Metazoa</taxon>
        <taxon>Ecdysozoa</taxon>
        <taxon>Nematoda</taxon>
        <taxon>Chromadorea</taxon>
        <taxon>Rhabditida</taxon>
        <taxon>Spirurina</taxon>
        <taxon>Spiruromorpha</taxon>
        <taxon>Filarioidea</taxon>
        <taxon>Onchocercidae</taxon>
        <taxon>Cercopithifilaria</taxon>
    </lineage>
</organism>
<comment type="caution">
    <text evidence="1">The sequence shown here is derived from an EMBL/GenBank/DDBJ whole genome shotgun (WGS) entry which is preliminary data.</text>
</comment>
<name>A0A8J2MGP4_9BILA</name>
<dbReference type="Proteomes" id="UP000746747">
    <property type="component" value="Unassembled WGS sequence"/>
</dbReference>
<dbReference type="AlphaFoldDB" id="A0A8J2MGP4"/>
<accession>A0A8J2MGP4</accession>